<evidence type="ECO:0000259" key="2">
    <source>
        <dbReference type="Pfam" id="PF04195"/>
    </source>
</evidence>
<organism evidence="3 4">
    <name type="scientific">Abeliophyllum distichum</name>
    <dbReference type="NCBI Taxonomy" id="126358"/>
    <lineage>
        <taxon>Eukaryota</taxon>
        <taxon>Viridiplantae</taxon>
        <taxon>Streptophyta</taxon>
        <taxon>Embryophyta</taxon>
        <taxon>Tracheophyta</taxon>
        <taxon>Spermatophyta</taxon>
        <taxon>Magnoliopsida</taxon>
        <taxon>eudicotyledons</taxon>
        <taxon>Gunneridae</taxon>
        <taxon>Pentapetalae</taxon>
        <taxon>asterids</taxon>
        <taxon>lamiids</taxon>
        <taxon>Lamiales</taxon>
        <taxon>Oleaceae</taxon>
        <taxon>Forsythieae</taxon>
        <taxon>Abeliophyllum</taxon>
    </lineage>
</organism>
<feature type="region of interest" description="Disordered" evidence="1">
    <location>
        <begin position="301"/>
        <end position="331"/>
    </location>
</feature>
<keyword evidence="4" id="KW-1185">Reference proteome</keyword>
<accession>A0ABD1TZQ3</accession>
<dbReference type="CDD" id="cd06503">
    <property type="entry name" value="ATP-synt_Fo_b"/>
    <property type="match status" value="1"/>
</dbReference>
<reference evidence="4" key="1">
    <citation type="submission" date="2024-07" db="EMBL/GenBank/DDBJ databases">
        <title>Two chromosome-level genome assemblies of Korean endemic species Abeliophyllum distichum and Forsythia ovata (Oleaceae).</title>
        <authorList>
            <person name="Jang H."/>
        </authorList>
    </citation>
    <scope>NUCLEOTIDE SEQUENCE [LARGE SCALE GENOMIC DNA]</scope>
</reference>
<dbReference type="AlphaFoldDB" id="A0ABD1TZQ3"/>
<evidence type="ECO:0000313" key="4">
    <source>
        <dbReference type="Proteomes" id="UP001604336"/>
    </source>
</evidence>
<dbReference type="EMBL" id="JBFOLK010000004">
    <property type="protein sequence ID" value="KAL2518217.1"/>
    <property type="molecule type" value="Genomic_DNA"/>
</dbReference>
<protein>
    <submittedName>
        <fullName evidence="3">Plus3 domain-containing protein</fullName>
    </submittedName>
</protein>
<dbReference type="Pfam" id="PF04195">
    <property type="entry name" value="Transposase_28"/>
    <property type="match status" value="1"/>
</dbReference>
<feature type="region of interest" description="Disordered" evidence="1">
    <location>
        <begin position="409"/>
        <end position="429"/>
    </location>
</feature>
<gene>
    <name evidence="3" type="ORF">Adt_14464</name>
</gene>
<sequence length="692" mass="76399">MSSSATGGDALRRVEGEASPCVSSSMEGVLPIRGVDGSTGEALPMGVVPGLRGVGDPYMTDVVRWAAMDVPSIMVEEDLTKLREAYRIPEDIELILPEPNERACFPRRGCTALHLNAFVSGMRLPLHPMFRRILRAYDLAPTQVSPNGWSQMVGGMYLWFRHSFGAEMHLHVFQTIYQPRKLPRKKGGAEEVGWYYFCPWGSHKLLVTGCPSSIKQWKESWFWVSGNWQRVFDDPEPDLDAPSVYGIASPLPRCELPGDVVDVLKLIYQADQKTRSYGFILNRHRCLVELGLMASKAELDQGRRPRPTLAKLTKQRPKTLGPGSAEDASQRKVVEGLSRAGNKEVPGASNVIEVDDAPEVEVPLTRKRKANASVADAGASAADIADPYTAGSVPPLQRTLAVNTSGEVVLEGPSKSTPTPEGGAEGPYDSKRHLRELIGVPGSRIPDEQLQNVPFYPAMGVQAVKKYFTPKWEEFSSHGAMEDVLEGSLASAIRASTLQMKVLGEFRTRMQEQRRLAAQASRADKEHEQAMEGLKTALESARAAYEQMEADLKESDSNLLNMTKQLDNANAAQKVAAEALEAANKDKRRLLEEAKSREEEMSGLREELAKSEKGKKEAEDGKKEVEARLANAEADFVANFHNTEAYTNFADYFARVGHQEVLTALRNDHPEFNVKNLEVRFPPPDAEGEEDS</sequence>
<feature type="domain" description="Transposase (putative) gypsy type" evidence="2">
    <location>
        <begin position="114"/>
        <end position="178"/>
    </location>
</feature>
<dbReference type="InterPro" id="IPR007321">
    <property type="entry name" value="Transposase_28"/>
</dbReference>
<proteinExistence type="predicted"/>
<feature type="region of interest" description="Disordered" evidence="1">
    <location>
        <begin position="594"/>
        <end position="621"/>
    </location>
</feature>
<evidence type="ECO:0000313" key="3">
    <source>
        <dbReference type="EMBL" id="KAL2518217.1"/>
    </source>
</evidence>
<comment type="caution">
    <text evidence="3">The sequence shown here is derived from an EMBL/GenBank/DDBJ whole genome shotgun (WGS) entry which is preliminary data.</text>
</comment>
<dbReference type="Proteomes" id="UP001604336">
    <property type="component" value="Unassembled WGS sequence"/>
</dbReference>
<evidence type="ECO:0000256" key="1">
    <source>
        <dbReference type="SAM" id="MobiDB-lite"/>
    </source>
</evidence>
<name>A0ABD1TZQ3_9LAMI</name>